<dbReference type="InterPro" id="IPR002197">
    <property type="entry name" value="HTH_Fis"/>
</dbReference>
<accession>A0ABY1PMS0</accession>
<dbReference type="Proteomes" id="UP001158067">
    <property type="component" value="Unassembled WGS sequence"/>
</dbReference>
<dbReference type="InterPro" id="IPR002078">
    <property type="entry name" value="Sigma_54_int"/>
</dbReference>
<organism evidence="4 5">
    <name type="scientific">Neorhodopirellula lusitana</name>
    <dbReference type="NCBI Taxonomy" id="445327"/>
    <lineage>
        <taxon>Bacteria</taxon>
        <taxon>Pseudomonadati</taxon>
        <taxon>Planctomycetota</taxon>
        <taxon>Planctomycetia</taxon>
        <taxon>Pirellulales</taxon>
        <taxon>Pirellulaceae</taxon>
        <taxon>Neorhodopirellula</taxon>
    </lineage>
</organism>
<keyword evidence="5" id="KW-1185">Reference proteome</keyword>
<dbReference type="SUPFAM" id="SSF46689">
    <property type="entry name" value="Homeodomain-like"/>
    <property type="match status" value="1"/>
</dbReference>
<keyword evidence="1" id="KW-0547">Nucleotide-binding</keyword>
<keyword evidence="4" id="KW-0238">DNA-binding</keyword>
<evidence type="ECO:0000259" key="3">
    <source>
        <dbReference type="PROSITE" id="PS50045"/>
    </source>
</evidence>
<evidence type="ECO:0000256" key="2">
    <source>
        <dbReference type="ARBA" id="ARBA00022840"/>
    </source>
</evidence>
<dbReference type="PROSITE" id="PS50045">
    <property type="entry name" value="SIGMA54_INTERACT_4"/>
    <property type="match status" value="1"/>
</dbReference>
<comment type="caution">
    <text evidence="4">The sequence shown here is derived from an EMBL/GenBank/DDBJ whole genome shotgun (WGS) entry which is preliminary data.</text>
</comment>
<proteinExistence type="predicted"/>
<dbReference type="PANTHER" id="PTHR32071:SF57">
    <property type="entry name" value="C4-DICARBOXYLATE TRANSPORT TRANSCRIPTIONAL REGULATORY PROTEIN DCTD"/>
    <property type="match status" value="1"/>
</dbReference>
<dbReference type="PRINTS" id="PR01590">
    <property type="entry name" value="HTHFIS"/>
</dbReference>
<feature type="domain" description="Sigma-54 factor interaction" evidence="3">
    <location>
        <begin position="179"/>
        <end position="389"/>
    </location>
</feature>
<dbReference type="Gene3D" id="3.40.50.300">
    <property type="entry name" value="P-loop containing nucleotide triphosphate hydrolases"/>
    <property type="match status" value="1"/>
</dbReference>
<dbReference type="InterPro" id="IPR027417">
    <property type="entry name" value="P-loop_NTPase"/>
</dbReference>
<gene>
    <name evidence="4" type="ORF">SAMN06265222_10144</name>
</gene>
<dbReference type="EMBL" id="FXUG01000001">
    <property type="protein sequence ID" value="SMP37911.1"/>
    <property type="molecule type" value="Genomic_DNA"/>
</dbReference>
<sequence>MIDADGQVAFLSAAMRQRLGRDNLGIGDPIPDAMAKALQPAPHAWRIENQDRGHQTCRLTIPLTGTDPGIHADLAAHAERAVHAEGVSITATAHFIRLASPPASAKTSDPASATTSSSKLVDTPAANGLILGCLGDFLPDADVPWEVWFASDGVRQAAQVAEQIKRVQADQKSRSRMLLAGDSLTSRRLRDRVNFAGQMRCHVALVGPRGSGATDLAVCIHHQSRANPDEPYVCLDAALMDAELLEVYASPAIAPLSHTQDLSSTLCLERLEEMPADGQQRLAQWLESWPDRLRLIGLIESSSQHTPDDDHAINANAVDTKLLPALADAMSLMRIELPTLASRTTDLAMIAQSLVETARLSRDAIQLIESYPWPGQWNEMLSAMQFAKQAVRGDRVMREHLPLAIRSFHAPSKGSVAVIQSENNIHIGPSPEPPQAFQIESLDKAVQIYESELIAKAMIAADGNKAEAARRLGISRARLLRKLADG</sequence>
<dbReference type="PANTHER" id="PTHR32071">
    <property type="entry name" value="TRANSCRIPTIONAL REGULATORY PROTEIN"/>
    <property type="match status" value="1"/>
</dbReference>
<dbReference type="Pfam" id="PF02954">
    <property type="entry name" value="HTH_8"/>
    <property type="match status" value="1"/>
</dbReference>
<keyword evidence="2" id="KW-0067">ATP-binding</keyword>
<reference evidence="4 5" key="1">
    <citation type="submission" date="2017-05" db="EMBL/GenBank/DDBJ databases">
        <authorList>
            <person name="Varghese N."/>
            <person name="Submissions S."/>
        </authorList>
    </citation>
    <scope>NUCLEOTIDE SEQUENCE [LARGE SCALE GENOMIC DNA]</scope>
    <source>
        <strain evidence="4 5">DSM 25457</strain>
    </source>
</reference>
<evidence type="ECO:0000256" key="1">
    <source>
        <dbReference type="ARBA" id="ARBA00022741"/>
    </source>
</evidence>
<dbReference type="SUPFAM" id="SSF52540">
    <property type="entry name" value="P-loop containing nucleoside triphosphate hydrolases"/>
    <property type="match status" value="1"/>
</dbReference>
<dbReference type="RefSeq" id="WP_283430316.1">
    <property type="nucleotide sequence ID" value="NZ_FXUG01000001.1"/>
</dbReference>
<protein>
    <submittedName>
        <fullName evidence="4">DNA-binding transcriptional response regulator, NtrC family, contains REC, AAA-type ATPase, and a Fis-type DNA-binding domains</fullName>
    </submittedName>
</protein>
<name>A0ABY1PMS0_9BACT</name>
<evidence type="ECO:0000313" key="4">
    <source>
        <dbReference type="EMBL" id="SMP37911.1"/>
    </source>
</evidence>
<evidence type="ECO:0000313" key="5">
    <source>
        <dbReference type="Proteomes" id="UP001158067"/>
    </source>
</evidence>
<dbReference type="GO" id="GO:0003677">
    <property type="term" value="F:DNA binding"/>
    <property type="evidence" value="ECO:0007669"/>
    <property type="project" value="UniProtKB-KW"/>
</dbReference>
<dbReference type="Gene3D" id="1.10.10.60">
    <property type="entry name" value="Homeodomain-like"/>
    <property type="match status" value="1"/>
</dbReference>
<dbReference type="InterPro" id="IPR009057">
    <property type="entry name" value="Homeodomain-like_sf"/>
</dbReference>
<dbReference type="Pfam" id="PF14532">
    <property type="entry name" value="Sigma54_activ_2"/>
    <property type="match status" value="1"/>
</dbReference>